<comment type="caution">
    <text evidence="1">The sequence shown here is derived from an EMBL/GenBank/DDBJ whole genome shotgun (WGS) entry which is preliminary data.</text>
</comment>
<gene>
    <name evidence="1" type="ORF">QE152_g18131</name>
</gene>
<keyword evidence="2" id="KW-1185">Reference proteome</keyword>
<reference evidence="1 2" key="1">
    <citation type="journal article" date="2024" name="BMC Genomics">
        <title>De novo assembly and annotation of Popillia japonica's genome with initial clues to its potential as an invasive pest.</title>
        <authorList>
            <person name="Cucini C."/>
            <person name="Boschi S."/>
            <person name="Funari R."/>
            <person name="Cardaioli E."/>
            <person name="Iannotti N."/>
            <person name="Marturano G."/>
            <person name="Paoli F."/>
            <person name="Bruttini M."/>
            <person name="Carapelli A."/>
            <person name="Frati F."/>
            <person name="Nardi F."/>
        </authorList>
    </citation>
    <scope>NUCLEOTIDE SEQUENCE [LARGE SCALE GENOMIC DNA]</scope>
    <source>
        <strain evidence="1">DMR45628</strain>
    </source>
</reference>
<evidence type="ECO:0000313" key="1">
    <source>
        <dbReference type="EMBL" id="KAK9728134.1"/>
    </source>
</evidence>
<protein>
    <submittedName>
        <fullName evidence="1">Baculovirus F protein</fullName>
    </submittedName>
</protein>
<dbReference type="AlphaFoldDB" id="A0AAW1L066"/>
<sequence>MNVYDCRNQLRYINTKSQAIKQIFRIISQEMNFNLNRKRRGLFNGIGDGLKWLFGVPDADDAEFYSDSIESLSNSQKRVDTIMQQQGSFIQQTITKYV</sequence>
<name>A0AAW1L066_POPJA</name>
<accession>A0AAW1L066</accession>
<dbReference type="Pfam" id="PF12259">
    <property type="entry name" value="Baculo_F"/>
    <property type="match status" value="1"/>
</dbReference>
<dbReference type="EMBL" id="JASPKY010000172">
    <property type="protein sequence ID" value="KAK9728134.1"/>
    <property type="molecule type" value="Genomic_DNA"/>
</dbReference>
<organism evidence="1 2">
    <name type="scientific">Popillia japonica</name>
    <name type="common">Japanese beetle</name>
    <dbReference type="NCBI Taxonomy" id="7064"/>
    <lineage>
        <taxon>Eukaryota</taxon>
        <taxon>Metazoa</taxon>
        <taxon>Ecdysozoa</taxon>
        <taxon>Arthropoda</taxon>
        <taxon>Hexapoda</taxon>
        <taxon>Insecta</taxon>
        <taxon>Pterygota</taxon>
        <taxon>Neoptera</taxon>
        <taxon>Endopterygota</taxon>
        <taxon>Coleoptera</taxon>
        <taxon>Polyphaga</taxon>
        <taxon>Scarabaeiformia</taxon>
        <taxon>Scarabaeidae</taxon>
        <taxon>Rutelinae</taxon>
        <taxon>Popillia</taxon>
    </lineage>
</organism>
<evidence type="ECO:0000313" key="2">
    <source>
        <dbReference type="Proteomes" id="UP001458880"/>
    </source>
</evidence>
<dbReference type="InterPro" id="IPR022048">
    <property type="entry name" value="Envelope_fusion-like"/>
</dbReference>
<dbReference type="Proteomes" id="UP001458880">
    <property type="component" value="Unassembled WGS sequence"/>
</dbReference>
<proteinExistence type="predicted"/>